<evidence type="ECO:0000256" key="1">
    <source>
        <dbReference type="ARBA" id="ARBA00004651"/>
    </source>
</evidence>
<dbReference type="GO" id="GO:0055085">
    <property type="term" value="P:transmembrane transport"/>
    <property type="evidence" value="ECO:0007669"/>
    <property type="project" value="InterPro"/>
</dbReference>
<evidence type="ECO:0000256" key="3">
    <source>
        <dbReference type="ARBA" id="ARBA00022475"/>
    </source>
</evidence>
<reference evidence="10" key="2">
    <citation type="journal article" date="2024" name="Nature">
        <title>Anoxygenic phototroph of the Chloroflexota uses a type I reaction centre.</title>
        <authorList>
            <person name="Tsuji J.M."/>
            <person name="Shaw N.A."/>
            <person name="Nagashima S."/>
            <person name="Venkiteswaran J.J."/>
            <person name="Schiff S.L."/>
            <person name="Watanabe T."/>
            <person name="Fukui M."/>
            <person name="Hanada S."/>
            <person name="Tank M."/>
            <person name="Neufeld J.D."/>
        </authorList>
    </citation>
    <scope>NUCLEOTIDE SEQUENCE</scope>
    <source>
        <strain evidence="10">L227-S17</strain>
    </source>
</reference>
<keyword evidence="4 7" id="KW-0812">Transmembrane</keyword>
<dbReference type="RefSeq" id="WP_341470068.1">
    <property type="nucleotide sequence ID" value="NZ_CP128400.1"/>
</dbReference>
<dbReference type="CDD" id="cd06261">
    <property type="entry name" value="TM_PBP2"/>
    <property type="match status" value="1"/>
</dbReference>
<dbReference type="InterPro" id="IPR035906">
    <property type="entry name" value="MetI-like_sf"/>
</dbReference>
<accession>A0A8T7M873</accession>
<gene>
    <name evidence="9" type="ORF">HXX08_20415</name>
    <name evidence="10" type="ORF">OZ401_003766</name>
</gene>
<keyword evidence="2 7" id="KW-0813">Transport</keyword>
<feature type="domain" description="ABC transmembrane type-1" evidence="8">
    <location>
        <begin position="123"/>
        <end position="312"/>
    </location>
</feature>
<feature type="transmembrane region" description="Helical" evidence="7">
    <location>
        <begin position="162"/>
        <end position="180"/>
    </location>
</feature>
<dbReference type="Gene3D" id="1.10.3720.10">
    <property type="entry name" value="MetI-like"/>
    <property type="match status" value="1"/>
</dbReference>
<dbReference type="PANTHER" id="PTHR43386:SF1">
    <property type="entry name" value="D,D-DIPEPTIDE TRANSPORT SYSTEM PERMEASE PROTEIN DDPC-RELATED"/>
    <property type="match status" value="1"/>
</dbReference>
<evidence type="ECO:0000313" key="11">
    <source>
        <dbReference type="Proteomes" id="UP000521676"/>
    </source>
</evidence>
<evidence type="ECO:0000256" key="4">
    <source>
        <dbReference type="ARBA" id="ARBA00022692"/>
    </source>
</evidence>
<evidence type="ECO:0000313" key="10">
    <source>
        <dbReference type="EMBL" id="WJW68162.1"/>
    </source>
</evidence>
<evidence type="ECO:0000259" key="8">
    <source>
        <dbReference type="PROSITE" id="PS50928"/>
    </source>
</evidence>
<organism evidence="9 11">
    <name type="scientific">Candidatus Chlorohelix allophototropha</name>
    <dbReference type="NCBI Taxonomy" id="3003348"/>
    <lineage>
        <taxon>Bacteria</taxon>
        <taxon>Bacillati</taxon>
        <taxon>Chloroflexota</taxon>
        <taxon>Chloroflexia</taxon>
        <taxon>Candidatus Chloroheliales</taxon>
        <taxon>Candidatus Chloroheliaceae</taxon>
        <taxon>Candidatus Chlorohelix</taxon>
    </lineage>
</organism>
<dbReference type="AlphaFoldDB" id="A0A8T7M873"/>
<keyword evidence="5 7" id="KW-1133">Transmembrane helix</keyword>
<dbReference type="PANTHER" id="PTHR43386">
    <property type="entry name" value="OLIGOPEPTIDE TRANSPORT SYSTEM PERMEASE PROTEIN APPC"/>
    <property type="match status" value="1"/>
</dbReference>
<dbReference type="PROSITE" id="PS50928">
    <property type="entry name" value="ABC_TM1"/>
    <property type="match status" value="1"/>
</dbReference>
<dbReference type="Proteomes" id="UP001431572">
    <property type="component" value="Chromosome 2"/>
</dbReference>
<name>A0A8T7M873_9CHLR</name>
<sequence>MDILNQVDFENEPLIDTFVQEEARVSASTSTAMSGSCPVIREEKTRPRGRPGVLKRLLHDKVALVCISYLGLLGICALFAPLIAPYDYKFQDLAHVRETSSSLHWFGTDQLGRDIFSRILYGARISLAIGISVMLVETAVGVTLGLLSGYLGGWVETIVMRVADLTYAFPGLLLAILLVGMLGRDLVWLFAAFVLLGWPNIARMVRSQVLTLRERDYVHASIVSGGGFGWIVRHHILPNCASVIIISASTSVGGIMLAEAGLSFVGLGVQPPYPSLGSMISELAQLIKSRPLLMFFPSLTLSLAIMSLNLLGDALRDAFDPTISRQ</sequence>
<keyword evidence="3" id="KW-1003">Cell membrane</keyword>
<dbReference type="InterPro" id="IPR050366">
    <property type="entry name" value="BP-dependent_transpt_permease"/>
</dbReference>
<evidence type="ECO:0000256" key="7">
    <source>
        <dbReference type="RuleBase" id="RU363032"/>
    </source>
</evidence>
<dbReference type="InterPro" id="IPR025966">
    <property type="entry name" value="OppC_N"/>
</dbReference>
<feature type="transmembrane region" description="Helical" evidence="7">
    <location>
        <begin position="290"/>
        <end position="311"/>
    </location>
</feature>
<keyword evidence="12" id="KW-1185">Reference proteome</keyword>
<dbReference type="EMBL" id="JACATZ010000003">
    <property type="protein sequence ID" value="NWJ48226.1"/>
    <property type="molecule type" value="Genomic_DNA"/>
</dbReference>
<evidence type="ECO:0000256" key="5">
    <source>
        <dbReference type="ARBA" id="ARBA00022989"/>
    </source>
</evidence>
<protein>
    <submittedName>
        <fullName evidence="9">ABC transporter permease</fullName>
    </submittedName>
</protein>
<dbReference type="GO" id="GO:0005886">
    <property type="term" value="C:plasma membrane"/>
    <property type="evidence" value="ECO:0007669"/>
    <property type="project" value="UniProtKB-SubCell"/>
</dbReference>
<feature type="transmembrane region" description="Helical" evidence="7">
    <location>
        <begin position="62"/>
        <end position="84"/>
    </location>
</feature>
<feature type="transmembrane region" description="Helical" evidence="7">
    <location>
        <begin position="186"/>
        <end position="205"/>
    </location>
</feature>
<evidence type="ECO:0000256" key="6">
    <source>
        <dbReference type="ARBA" id="ARBA00023136"/>
    </source>
</evidence>
<evidence type="ECO:0000256" key="2">
    <source>
        <dbReference type="ARBA" id="ARBA00022448"/>
    </source>
</evidence>
<comment type="subcellular location">
    <subcellularLocation>
        <location evidence="1 7">Cell membrane</location>
        <topology evidence="1 7">Multi-pass membrane protein</topology>
    </subcellularLocation>
</comment>
<evidence type="ECO:0000313" key="12">
    <source>
        <dbReference type="Proteomes" id="UP001431572"/>
    </source>
</evidence>
<feature type="transmembrane region" description="Helical" evidence="7">
    <location>
        <begin position="125"/>
        <end position="150"/>
    </location>
</feature>
<dbReference type="Proteomes" id="UP000521676">
    <property type="component" value="Unassembled WGS sequence"/>
</dbReference>
<dbReference type="Pfam" id="PF12911">
    <property type="entry name" value="OppC_N"/>
    <property type="match status" value="1"/>
</dbReference>
<proteinExistence type="inferred from homology"/>
<evidence type="ECO:0000313" key="9">
    <source>
        <dbReference type="EMBL" id="NWJ48226.1"/>
    </source>
</evidence>
<dbReference type="SUPFAM" id="SSF161098">
    <property type="entry name" value="MetI-like"/>
    <property type="match status" value="1"/>
</dbReference>
<comment type="similarity">
    <text evidence="7">Belongs to the binding-protein-dependent transport system permease family.</text>
</comment>
<dbReference type="Pfam" id="PF00528">
    <property type="entry name" value="BPD_transp_1"/>
    <property type="match status" value="1"/>
</dbReference>
<feature type="transmembrane region" description="Helical" evidence="7">
    <location>
        <begin position="243"/>
        <end position="269"/>
    </location>
</feature>
<reference evidence="9 11" key="1">
    <citation type="submission" date="2020-06" db="EMBL/GenBank/DDBJ databases">
        <title>Anoxygenic phototrophic Chloroflexota member uses a Type I reaction center.</title>
        <authorList>
            <person name="Tsuji J.M."/>
            <person name="Shaw N.A."/>
            <person name="Nagashima S."/>
            <person name="Venkiteswaran J."/>
            <person name="Schiff S.L."/>
            <person name="Hanada S."/>
            <person name="Tank M."/>
            <person name="Neufeld J.D."/>
        </authorList>
    </citation>
    <scope>NUCLEOTIDE SEQUENCE [LARGE SCALE GENOMIC DNA]</scope>
    <source>
        <strain evidence="9">L227-S17</strain>
    </source>
</reference>
<keyword evidence="6 7" id="KW-0472">Membrane</keyword>
<dbReference type="InterPro" id="IPR000515">
    <property type="entry name" value="MetI-like"/>
</dbReference>
<dbReference type="EMBL" id="CP128400">
    <property type="protein sequence ID" value="WJW68162.1"/>
    <property type="molecule type" value="Genomic_DNA"/>
</dbReference>